<comment type="caution">
    <text evidence="10">The sequence shown here is derived from an EMBL/GenBank/DDBJ whole genome shotgun (WGS) entry which is preliminary data.</text>
</comment>
<evidence type="ECO:0000256" key="9">
    <source>
        <dbReference type="SAM" id="SignalP"/>
    </source>
</evidence>
<comment type="similarity">
    <text evidence="2">Belongs to the outer membrane factor (OMF) (TC 1.B.17) family.</text>
</comment>
<keyword evidence="3" id="KW-0813">Transport</keyword>
<reference evidence="11" key="1">
    <citation type="journal article" date="2019" name="Int. J. Syst. Evol. Microbiol.">
        <title>The Global Catalogue of Microorganisms (GCM) 10K type strain sequencing project: providing services to taxonomists for standard genome sequencing and annotation.</title>
        <authorList>
            <consortium name="The Broad Institute Genomics Platform"/>
            <consortium name="The Broad Institute Genome Sequencing Center for Infectious Disease"/>
            <person name="Wu L."/>
            <person name="Ma J."/>
        </authorList>
    </citation>
    <scope>NUCLEOTIDE SEQUENCE [LARGE SCALE GENOMIC DNA]</scope>
    <source>
        <strain evidence="11">CGMCC 4.7466</strain>
    </source>
</reference>
<keyword evidence="6" id="KW-0472">Membrane</keyword>
<comment type="subcellular location">
    <subcellularLocation>
        <location evidence="1">Cell outer membrane</location>
    </subcellularLocation>
</comment>
<protein>
    <submittedName>
        <fullName evidence="10">TolC family protein</fullName>
    </submittedName>
</protein>
<dbReference type="Gene3D" id="1.20.1600.10">
    <property type="entry name" value="Outer membrane efflux proteins (OEP)"/>
    <property type="match status" value="1"/>
</dbReference>
<feature type="signal peptide" evidence="9">
    <location>
        <begin position="1"/>
        <end position="21"/>
    </location>
</feature>
<feature type="chain" id="PRO_5045220404" evidence="9">
    <location>
        <begin position="22"/>
        <end position="447"/>
    </location>
</feature>
<evidence type="ECO:0000256" key="3">
    <source>
        <dbReference type="ARBA" id="ARBA00022448"/>
    </source>
</evidence>
<evidence type="ECO:0000256" key="2">
    <source>
        <dbReference type="ARBA" id="ARBA00007613"/>
    </source>
</evidence>
<name>A0ABV9T848_9BACT</name>
<accession>A0ABV9T848</accession>
<keyword evidence="8" id="KW-0175">Coiled coil</keyword>
<dbReference type="EMBL" id="JBHSJJ010000020">
    <property type="protein sequence ID" value="MFC4874616.1"/>
    <property type="molecule type" value="Genomic_DNA"/>
</dbReference>
<dbReference type="SUPFAM" id="SSF56954">
    <property type="entry name" value="Outer membrane efflux proteins (OEP)"/>
    <property type="match status" value="1"/>
</dbReference>
<dbReference type="RefSeq" id="WP_377068636.1">
    <property type="nucleotide sequence ID" value="NZ_JBHSJJ010000020.1"/>
</dbReference>
<dbReference type="PANTHER" id="PTHR30026">
    <property type="entry name" value="OUTER MEMBRANE PROTEIN TOLC"/>
    <property type="match status" value="1"/>
</dbReference>
<keyword evidence="7" id="KW-0998">Cell outer membrane</keyword>
<evidence type="ECO:0000256" key="5">
    <source>
        <dbReference type="ARBA" id="ARBA00022692"/>
    </source>
</evidence>
<dbReference type="PANTHER" id="PTHR30026:SF20">
    <property type="entry name" value="OUTER MEMBRANE PROTEIN TOLC"/>
    <property type="match status" value="1"/>
</dbReference>
<evidence type="ECO:0000256" key="7">
    <source>
        <dbReference type="ARBA" id="ARBA00023237"/>
    </source>
</evidence>
<keyword evidence="5" id="KW-0812">Transmembrane</keyword>
<organism evidence="10 11">
    <name type="scientific">Negadavirga shengliensis</name>
    <dbReference type="NCBI Taxonomy" id="1389218"/>
    <lineage>
        <taxon>Bacteria</taxon>
        <taxon>Pseudomonadati</taxon>
        <taxon>Bacteroidota</taxon>
        <taxon>Cytophagia</taxon>
        <taxon>Cytophagales</taxon>
        <taxon>Cyclobacteriaceae</taxon>
        <taxon>Negadavirga</taxon>
    </lineage>
</organism>
<feature type="coiled-coil region" evidence="8">
    <location>
        <begin position="333"/>
        <end position="360"/>
    </location>
</feature>
<proteinExistence type="inferred from homology"/>
<evidence type="ECO:0000256" key="1">
    <source>
        <dbReference type="ARBA" id="ARBA00004442"/>
    </source>
</evidence>
<gene>
    <name evidence="10" type="ORF">ACFPFU_23130</name>
</gene>
<dbReference type="Proteomes" id="UP001595818">
    <property type="component" value="Unassembled WGS sequence"/>
</dbReference>
<keyword evidence="11" id="KW-1185">Reference proteome</keyword>
<sequence>MIKPFFLIVLSALFISITAFSQNDSGLVLSLDDAILHAVENHPVLEQYRNSGDMVNFQIKSVRSGWLPQVGLNADYNRYFQQPVAIFPDFNDPESGRFQEVRTGVPHNASLNFSAEQSLVNNELFRINAQSSSLKKQALQSYEESKIEVVVGVSKAFYEVLLAEEQMNLAKGDLVRQEKQLNDAQLQFEAGMTDNIDYKRAMIAIQNTQGLLYQYQEDYQAKITQLRYWLGLEKDVPVELQVDYESLESQLVTDTLSGVSVAERIEYQLLETRHSIQESEIHYQKRRFLPSLTAFYNYNILFLSPTGRSLWDQSYPFSLIGLRLNYPIFLGGQRHYDTKVAALEARNLELEQQNFVLQAANETQEALSAYKSSLYQLRIQNKTKELAEEIYNTISLQYEQGIKNFLEVTVAETDLKTARINYLRALFNVLENKLDLEKARGEIKTDY</sequence>
<dbReference type="InterPro" id="IPR003423">
    <property type="entry name" value="OMP_efflux"/>
</dbReference>
<keyword evidence="9" id="KW-0732">Signal</keyword>
<evidence type="ECO:0000256" key="4">
    <source>
        <dbReference type="ARBA" id="ARBA00022452"/>
    </source>
</evidence>
<evidence type="ECO:0000256" key="6">
    <source>
        <dbReference type="ARBA" id="ARBA00023136"/>
    </source>
</evidence>
<evidence type="ECO:0000313" key="10">
    <source>
        <dbReference type="EMBL" id="MFC4874616.1"/>
    </source>
</evidence>
<evidence type="ECO:0000256" key="8">
    <source>
        <dbReference type="SAM" id="Coils"/>
    </source>
</evidence>
<evidence type="ECO:0000313" key="11">
    <source>
        <dbReference type="Proteomes" id="UP001595818"/>
    </source>
</evidence>
<keyword evidence="4" id="KW-1134">Transmembrane beta strand</keyword>
<dbReference type="Pfam" id="PF02321">
    <property type="entry name" value="OEP"/>
    <property type="match status" value="2"/>
</dbReference>
<dbReference type="InterPro" id="IPR051906">
    <property type="entry name" value="TolC-like"/>
</dbReference>